<protein>
    <submittedName>
        <fullName evidence="1">Uncharacterized protein</fullName>
    </submittedName>
</protein>
<name>A0A6N3FAD7_9FIRM</name>
<dbReference type="RefSeq" id="WP_021840379.1">
    <property type="nucleotide sequence ID" value="NZ_CACRUX010000098.1"/>
</dbReference>
<sequence length="140" mass="16399">MSMGYGGFAKKISEDDVSVSYEYGSFNLNIPKYINKEKISDGLITINKSAFIKAEIHQRIRRRPSGRKRLETKQIIKAVDWNKEFSLGNITFKNCSHCWHANHIPLLDIQIDITILKILRRIFEYYQKTGEIPNQLEYFV</sequence>
<dbReference type="AlphaFoldDB" id="A0A6N3FAD7"/>
<gene>
    <name evidence="1" type="ORF">VRLFYP33_02230</name>
</gene>
<reference evidence="1" key="1">
    <citation type="submission" date="2019-11" db="EMBL/GenBank/DDBJ databases">
        <authorList>
            <person name="Feng L."/>
        </authorList>
    </citation>
    <scope>NUCLEOTIDE SEQUENCE</scope>
    <source>
        <strain evidence="1">VrattiLFYP33</strain>
    </source>
</reference>
<dbReference type="EMBL" id="CACRUX010000098">
    <property type="protein sequence ID" value="VYU48950.1"/>
    <property type="molecule type" value="Genomic_DNA"/>
</dbReference>
<proteinExistence type="predicted"/>
<evidence type="ECO:0000313" key="1">
    <source>
        <dbReference type="EMBL" id="VYU48950.1"/>
    </source>
</evidence>
<organism evidence="1">
    <name type="scientific">Veillonella ratti</name>
    <dbReference type="NCBI Taxonomy" id="103892"/>
    <lineage>
        <taxon>Bacteria</taxon>
        <taxon>Bacillati</taxon>
        <taxon>Bacillota</taxon>
        <taxon>Negativicutes</taxon>
        <taxon>Veillonellales</taxon>
        <taxon>Veillonellaceae</taxon>
        <taxon>Veillonella</taxon>
    </lineage>
</organism>
<accession>A0A6N3FAD7</accession>